<evidence type="ECO:0008006" key="3">
    <source>
        <dbReference type="Google" id="ProtNLM"/>
    </source>
</evidence>
<evidence type="ECO:0000313" key="2">
    <source>
        <dbReference type="Proteomes" id="UP001055437"/>
    </source>
</evidence>
<name>A0ABY5B0N0_CLOSE</name>
<accession>A0ABY5B0N0</accession>
<sequence length="181" mass="20609">MINSKCYYPDYEDEYKCKCYGNLIKSIEFQFDERADGDDVPVSIDPTNPTQMLEVAFKKVCPGDIVWLSGVVVLDHEYEQDLEDEEEEDKREEESANITIIIQKTSSLIDTPKPIYTLEVDLAPASDDVAIPFSHVDVETTELSNVRYKVLVYSDEENPEDVDIEGPNTLTAIRFIKGNRS</sequence>
<protein>
    <recommendedName>
        <fullName evidence="3">DUF3794 domain-containing protein</fullName>
    </recommendedName>
</protein>
<proteinExistence type="predicted"/>
<dbReference type="Proteomes" id="UP001055437">
    <property type="component" value="Chromosome"/>
</dbReference>
<reference evidence="1" key="1">
    <citation type="submission" date="2022-06" db="EMBL/GenBank/DDBJ databases">
        <authorList>
            <person name="Holder M.E."/>
            <person name="Ajami N.J."/>
            <person name="Petrosino J.F."/>
        </authorList>
    </citation>
    <scope>NUCLEOTIDE SEQUENCE</scope>
    <source>
        <strain evidence="1">RMA 8861</strain>
    </source>
</reference>
<dbReference type="EMBL" id="CP099799">
    <property type="protein sequence ID" value="USS00843.1"/>
    <property type="molecule type" value="Genomic_DNA"/>
</dbReference>
<dbReference type="RefSeq" id="WP_227909548.1">
    <property type="nucleotide sequence ID" value="NZ_CABMIZ010000002.1"/>
</dbReference>
<evidence type="ECO:0000313" key="1">
    <source>
        <dbReference type="EMBL" id="USS00843.1"/>
    </source>
</evidence>
<organism evidence="1 2">
    <name type="scientific">Clostridium septicum</name>
    <dbReference type="NCBI Taxonomy" id="1504"/>
    <lineage>
        <taxon>Bacteria</taxon>
        <taxon>Bacillati</taxon>
        <taxon>Bacillota</taxon>
        <taxon>Clostridia</taxon>
        <taxon>Eubacteriales</taxon>
        <taxon>Clostridiaceae</taxon>
        <taxon>Clostridium</taxon>
    </lineage>
</organism>
<keyword evidence="2" id="KW-1185">Reference proteome</keyword>
<dbReference type="GeneID" id="303560465"/>
<gene>
    <name evidence="1" type="ORF">NH397_15565</name>
</gene>